<dbReference type="Pfam" id="PF00015">
    <property type="entry name" value="MCPsignal"/>
    <property type="match status" value="1"/>
</dbReference>
<keyword evidence="4" id="KW-0807">Transducer</keyword>
<keyword evidence="8" id="KW-1185">Reference proteome</keyword>
<name>A0A846N1Y9_9PROT</name>
<dbReference type="GO" id="GO:0006935">
    <property type="term" value="P:chemotaxis"/>
    <property type="evidence" value="ECO:0007669"/>
    <property type="project" value="UniProtKB-KW"/>
</dbReference>
<dbReference type="EMBL" id="JAASRM010000001">
    <property type="protein sequence ID" value="NIK89232.1"/>
    <property type="molecule type" value="Genomic_DNA"/>
</dbReference>
<feature type="domain" description="HAMP" evidence="6">
    <location>
        <begin position="174"/>
        <end position="220"/>
    </location>
</feature>
<dbReference type="InterPro" id="IPR051310">
    <property type="entry name" value="MCP_chemotaxis"/>
</dbReference>
<evidence type="ECO:0000256" key="1">
    <source>
        <dbReference type="ARBA" id="ARBA00004370"/>
    </source>
</evidence>
<dbReference type="GO" id="GO:0019825">
    <property type="term" value="F:oxygen binding"/>
    <property type="evidence" value="ECO:0007669"/>
    <property type="project" value="InterPro"/>
</dbReference>
<protein>
    <submittedName>
        <fullName evidence="7">Methyl-accepting chemotaxis protein</fullName>
    </submittedName>
</protein>
<accession>A0A846N1Y9</accession>
<dbReference type="Pfam" id="PF11563">
    <property type="entry name" value="Protoglobin"/>
    <property type="match status" value="1"/>
</dbReference>
<organism evidence="7 8">
    <name type="scientific">Rhizomicrobium palustre</name>
    <dbReference type="NCBI Taxonomy" id="189966"/>
    <lineage>
        <taxon>Bacteria</taxon>
        <taxon>Pseudomonadati</taxon>
        <taxon>Pseudomonadota</taxon>
        <taxon>Alphaproteobacteria</taxon>
        <taxon>Micropepsales</taxon>
        <taxon>Micropepsaceae</taxon>
        <taxon>Rhizomicrobium</taxon>
    </lineage>
</organism>
<dbReference type="InterPro" id="IPR039379">
    <property type="entry name" value="Protoglobin_sensor_dom"/>
</dbReference>
<comment type="similarity">
    <text evidence="3">Belongs to the methyl-accepting chemotaxis (MCP) protein family.</text>
</comment>
<dbReference type="RefSeq" id="WP_167083337.1">
    <property type="nucleotide sequence ID" value="NZ_BAAADC010000001.1"/>
</dbReference>
<dbReference type="Proteomes" id="UP000570514">
    <property type="component" value="Unassembled WGS sequence"/>
</dbReference>
<dbReference type="InterPro" id="IPR009050">
    <property type="entry name" value="Globin-like_sf"/>
</dbReference>
<comment type="caution">
    <text evidence="7">The sequence shown here is derived from an EMBL/GenBank/DDBJ whole genome shotgun (WGS) entry which is preliminary data.</text>
</comment>
<feature type="domain" description="Methyl-accepting transducer" evidence="5">
    <location>
        <begin position="225"/>
        <end position="454"/>
    </location>
</feature>
<dbReference type="InterPro" id="IPR012292">
    <property type="entry name" value="Globin/Proto"/>
</dbReference>
<dbReference type="PRINTS" id="PR00260">
    <property type="entry name" value="CHEMTRNSDUCR"/>
</dbReference>
<evidence type="ECO:0000313" key="7">
    <source>
        <dbReference type="EMBL" id="NIK89232.1"/>
    </source>
</evidence>
<evidence type="ECO:0000259" key="6">
    <source>
        <dbReference type="PROSITE" id="PS50885"/>
    </source>
</evidence>
<keyword evidence="2" id="KW-0145">Chemotaxis</keyword>
<dbReference type="Gene3D" id="1.10.287.950">
    <property type="entry name" value="Methyl-accepting chemotaxis protein"/>
    <property type="match status" value="1"/>
</dbReference>
<evidence type="ECO:0000259" key="5">
    <source>
        <dbReference type="PROSITE" id="PS50111"/>
    </source>
</evidence>
<dbReference type="AlphaFoldDB" id="A0A846N1Y9"/>
<dbReference type="InterPro" id="IPR004089">
    <property type="entry name" value="MCPsignal_dom"/>
</dbReference>
<proteinExistence type="inferred from homology"/>
<dbReference type="GO" id="GO:0004888">
    <property type="term" value="F:transmembrane signaling receptor activity"/>
    <property type="evidence" value="ECO:0007669"/>
    <property type="project" value="InterPro"/>
</dbReference>
<dbReference type="GO" id="GO:0016020">
    <property type="term" value="C:membrane"/>
    <property type="evidence" value="ECO:0007669"/>
    <property type="project" value="UniProtKB-SubCell"/>
</dbReference>
<dbReference type="SUPFAM" id="SSF58104">
    <property type="entry name" value="Methyl-accepting chemotaxis protein (MCP) signaling domain"/>
    <property type="match status" value="1"/>
</dbReference>
<dbReference type="SMART" id="SM00283">
    <property type="entry name" value="MA"/>
    <property type="match status" value="1"/>
</dbReference>
<dbReference type="PANTHER" id="PTHR43531:SF11">
    <property type="entry name" value="METHYL-ACCEPTING CHEMOTAXIS PROTEIN 3"/>
    <property type="match status" value="1"/>
</dbReference>
<dbReference type="PROSITE" id="PS50885">
    <property type="entry name" value="HAMP"/>
    <property type="match status" value="1"/>
</dbReference>
<dbReference type="GO" id="GO:0007165">
    <property type="term" value="P:signal transduction"/>
    <property type="evidence" value="ECO:0007669"/>
    <property type="project" value="UniProtKB-KW"/>
</dbReference>
<evidence type="ECO:0000313" key="8">
    <source>
        <dbReference type="Proteomes" id="UP000570514"/>
    </source>
</evidence>
<dbReference type="FunFam" id="1.10.287.950:FF:000001">
    <property type="entry name" value="Methyl-accepting chemotaxis sensory transducer"/>
    <property type="match status" value="1"/>
</dbReference>
<dbReference type="CDD" id="cd11386">
    <property type="entry name" value="MCP_signal"/>
    <property type="match status" value="1"/>
</dbReference>
<dbReference type="InterPro" id="IPR004090">
    <property type="entry name" value="Chemotax_Me-accpt_rcpt"/>
</dbReference>
<dbReference type="InterPro" id="IPR044398">
    <property type="entry name" value="Globin-sensor_dom"/>
</dbReference>
<gene>
    <name evidence="7" type="ORF">FHS83_002550</name>
</gene>
<dbReference type="SUPFAM" id="SSF46458">
    <property type="entry name" value="Globin-like"/>
    <property type="match status" value="1"/>
</dbReference>
<dbReference type="PROSITE" id="PS50111">
    <property type="entry name" value="CHEMOTAXIS_TRANSDUC_2"/>
    <property type="match status" value="1"/>
</dbReference>
<dbReference type="GO" id="GO:0020037">
    <property type="term" value="F:heme binding"/>
    <property type="evidence" value="ECO:0007669"/>
    <property type="project" value="InterPro"/>
</dbReference>
<dbReference type="InterPro" id="IPR003660">
    <property type="entry name" value="HAMP_dom"/>
</dbReference>
<dbReference type="PANTHER" id="PTHR43531">
    <property type="entry name" value="PROTEIN ICFG"/>
    <property type="match status" value="1"/>
</dbReference>
<sequence>MHTSFEHLPDFDLARRLRYAGITSATSRYLKLFWPAARLALPGILDAFYKHVDSEPHLARLTSGQQTRLKGAQAKHWERLFSGKFDESYVQGVYRVGLAHKKIDLSPRWYIAGYQFVLNRLVRTAIITWFWNPYLLWRTLEAINKAVMLDMDLAIFAYQNAIEQEKRHQEEAIIASVGVGLKALAQGDLTHRVTTELTGPLAQLKLDFNYAVPELEKTLAALIGSIDTISTGAHEIEQASNDLAHRTESQAANLEETAAAFEQIAATLNTTAQNAGRASEVVVKTRSAAQQSGKIVEATISAMGEIEQSSKQITDIIGVIDEIAFQTNLLALNAGVEAARAGDAGRGFAVVASEVRALAQRSSQAAKEIKSLIGASSNHVGSGVKFVGQSGEALKEIVGEIIEISSLVAEIAEATKQQSIGIQEISTAISQMDQVTQQNAAMVEESTAAAHALAGEADNLSSLVVKFNISQHQASKAVSPQSQAHKVVSLRPRQAGPAALAAPVASAREDWSEF</sequence>
<reference evidence="7 8" key="1">
    <citation type="submission" date="2020-03" db="EMBL/GenBank/DDBJ databases">
        <title>Genomic Encyclopedia of Type Strains, Phase IV (KMG-IV): sequencing the most valuable type-strain genomes for metagenomic binning, comparative biology and taxonomic classification.</title>
        <authorList>
            <person name="Goeker M."/>
        </authorList>
    </citation>
    <scope>NUCLEOTIDE SEQUENCE [LARGE SCALE GENOMIC DNA]</scope>
    <source>
        <strain evidence="7 8">DSM 19867</strain>
    </source>
</reference>
<dbReference type="CDD" id="cd01068">
    <property type="entry name" value="globin_sensor"/>
    <property type="match status" value="1"/>
</dbReference>
<dbReference type="Gene3D" id="1.10.490.10">
    <property type="entry name" value="Globins"/>
    <property type="match status" value="1"/>
</dbReference>
<comment type="subcellular location">
    <subcellularLocation>
        <location evidence="1">Membrane</location>
    </subcellularLocation>
</comment>
<evidence type="ECO:0000256" key="3">
    <source>
        <dbReference type="ARBA" id="ARBA00029447"/>
    </source>
</evidence>
<evidence type="ECO:0000256" key="2">
    <source>
        <dbReference type="ARBA" id="ARBA00022500"/>
    </source>
</evidence>
<evidence type="ECO:0000256" key="4">
    <source>
        <dbReference type="PROSITE-ProRule" id="PRU00284"/>
    </source>
</evidence>